<protein>
    <submittedName>
        <fullName evidence="6">Tripartite motif-containing protein 3</fullName>
    </submittedName>
</protein>
<dbReference type="InterPro" id="IPR047153">
    <property type="entry name" value="TRIM45/56/19-like"/>
</dbReference>
<evidence type="ECO:0000256" key="1">
    <source>
        <dbReference type="ARBA" id="ARBA00022723"/>
    </source>
</evidence>
<evidence type="ECO:0000256" key="3">
    <source>
        <dbReference type="ARBA" id="ARBA00022833"/>
    </source>
</evidence>
<evidence type="ECO:0000313" key="6">
    <source>
        <dbReference type="EMBL" id="OWF36537.1"/>
    </source>
</evidence>
<dbReference type="PANTHER" id="PTHR25462:SF291">
    <property type="entry name" value="E3 UBIQUITIN-PROTEIN LIGASE TRIM45"/>
    <property type="match status" value="1"/>
</dbReference>
<gene>
    <name evidence="6" type="ORF">KP79_PYT26024</name>
</gene>
<dbReference type="Gene3D" id="3.30.40.10">
    <property type="entry name" value="Zinc/RING finger domain, C3HC4 (zinc finger)"/>
    <property type="match status" value="1"/>
</dbReference>
<dbReference type="InterPro" id="IPR017907">
    <property type="entry name" value="Znf_RING_CS"/>
</dbReference>
<dbReference type="PROSITE" id="PS00518">
    <property type="entry name" value="ZF_RING_1"/>
    <property type="match status" value="1"/>
</dbReference>
<keyword evidence="7" id="KW-1185">Reference proteome</keyword>
<dbReference type="PROSITE" id="PS50089">
    <property type="entry name" value="ZF_RING_2"/>
    <property type="match status" value="1"/>
</dbReference>
<dbReference type="Pfam" id="PF00097">
    <property type="entry name" value="zf-C3HC4"/>
    <property type="match status" value="1"/>
</dbReference>
<dbReference type="SUPFAM" id="SSF57850">
    <property type="entry name" value="RING/U-box"/>
    <property type="match status" value="1"/>
</dbReference>
<dbReference type="PANTHER" id="PTHR25462">
    <property type="entry name" value="BONUS, ISOFORM C-RELATED"/>
    <property type="match status" value="1"/>
</dbReference>
<comment type="caution">
    <text evidence="6">The sequence shown here is derived from an EMBL/GenBank/DDBJ whole genome shotgun (WGS) entry which is preliminary data.</text>
</comment>
<keyword evidence="3" id="KW-0862">Zinc</keyword>
<accession>A0A210PJ73</accession>
<dbReference type="SMART" id="SM00184">
    <property type="entry name" value="RING"/>
    <property type="match status" value="1"/>
</dbReference>
<evidence type="ECO:0000256" key="2">
    <source>
        <dbReference type="ARBA" id="ARBA00022771"/>
    </source>
</evidence>
<evidence type="ECO:0000256" key="4">
    <source>
        <dbReference type="PROSITE-ProRule" id="PRU00175"/>
    </source>
</evidence>
<dbReference type="GO" id="GO:0008270">
    <property type="term" value="F:zinc ion binding"/>
    <property type="evidence" value="ECO:0007669"/>
    <property type="project" value="UniProtKB-KW"/>
</dbReference>
<dbReference type="InterPro" id="IPR018957">
    <property type="entry name" value="Znf_C3HC4_RING-type"/>
</dbReference>
<evidence type="ECO:0000313" key="7">
    <source>
        <dbReference type="Proteomes" id="UP000242188"/>
    </source>
</evidence>
<evidence type="ECO:0000259" key="5">
    <source>
        <dbReference type="PROSITE" id="PS50089"/>
    </source>
</evidence>
<sequence>MAEGGLPPELDLNLLGCPICLERLQQPKSLPCLHSFCQDCLGTYITTEVSEKNGVGNIIPLSSL</sequence>
<proteinExistence type="predicted"/>
<keyword evidence="2 4" id="KW-0863">Zinc-finger</keyword>
<dbReference type="GO" id="GO:0061630">
    <property type="term" value="F:ubiquitin protein ligase activity"/>
    <property type="evidence" value="ECO:0007669"/>
    <property type="project" value="TreeGrafter"/>
</dbReference>
<organism evidence="6 7">
    <name type="scientific">Mizuhopecten yessoensis</name>
    <name type="common">Japanese scallop</name>
    <name type="synonym">Patinopecten yessoensis</name>
    <dbReference type="NCBI Taxonomy" id="6573"/>
    <lineage>
        <taxon>Eukaryota</taxon>
        <taxon>Metazoa</taxon>
        <taxon>Spiralia</taxon>
        <taxon>Lophotrochozoa</taxon>
        <taxon>Mollusca</taxon>
        <taxon>Bivalvia</taxon>
        <taxon>Autobranchia</taxon>
        <taxon>Pteriomorphia</taxon>
        <taxon>Pectinida</taxon>
        <taxon>Pectinoidea</taxon>
        <taxon>Pectinidae</taxon>
        <taxon>Mizuhopecten</taxon>
    </lineage>
</organism>
<feature type="domain" description="RING-type" evidence="5">
    <location>
        <begin position="17"/>
        <end position="41"/>
    </location>
</feature>
<reference evidence="6 7" key="1">
    <citation type="journal article" date="2017" name="Nat. Ecol. Evol.">
        <title>Scallop genome provides insights into evolution of bilaterian karyotype and development.</title>
        <authorList>
            <person name="Wang S."/>
            <person name="Zhang J."/>
            <person name="Jiao W."/>
            <person name="Li J."/>
            <person name="Xun X."/>
            <person name="Sun Y."/>
            <person name="Guo X."/>
            <person name="Huan P."/>
            <person name="Dong B."/>
            <person name="Zhang L."/>
            <person name="Hu X."/>
            <person name="Sun X."/>
            <person name="Wang J."/>
            <person name="Zhao C."/>
            <person name="Wang Y."/>
            <person name="Wang D."/>
            <person name="Huang X."/>
            <person name="Wang R."/>
            <person name="Lv J."/>
            <person name="Li Y."/>
            <person name="Zhang Z."/>
            <person name="Liu B."/>
            <person name="Lu W."/>
            <person name="Hui Y."/>
            <person name="Liang J."/>
            <person name="Zhou Z."/>
            <person name="Hou R."/>
            <person name="Li X."/>
            <person name="Liu Y."/>
            <person name="Li H."/>
            <person name="Ning X."/>
            <person name="Lin Y."/>
            <person name="Zhao L."/>
            <person name="Xing Q."/>
            <person name="Dou J."/>
            <person name="Li Y."/>
            <person name="Mao J."/>
            <person name="Guo H."/>
            <person name="Dou H."/>
            <person name="Li T."/>
            <person name="Mu C."/>
            <person name="Jiang W."/>
            <person name="Fu Q."/>
            <person name="Fu X."/>
            <person name="Miao Y."/>
            <person name="Liu J."/>
            <person name="Yu Q."/>
            <person name="Li R."/>
            <person name="Liao H."/>
            <person name="Li X."/>
            <person name="Kong Y."/>
            <person name="Jiang Z."/>
            <person name="Chourrout D."/>
            <person name="Li R."/>
            <person name="Bao Z."/>
        </authorList>
    </citation>
    <scope>NUCLEOTIDE SEQUENCE [LARGE SCALE GENOMIC DNA]</scope>
    <source>
        <strain evidence="6 7">PY_sf001</strain>
    </source>
</reference>
<dbReference type="EMBL" id="NEDP02076580">
    <property type="protein sequence ID" value="OWF36537.1"/>
    <property type="molecule type" value="Genomic_DNA"/>
</dbReference>
<name>A0A210PJ73_MIZYE</name>
<dbReference type="InterPro" id="IPR001841">
    <property type="entry name" value="Znf_RING"/>
</dbReference>
<dbReference type="Proteomes" id="UP000242188">
    <property type="component" value="Unassembled WGS sequence"/>
</dbReference>
<keyword evidence="1" id="KW-0479">Metal-binding</keyword>
<dbReference type="InterPro" id="IPR013083">
    <property type="entry name" value="Znf_RING/FYVE/PHD"/>
</dbReference>
<dbReference type="AlphaFoldDB" id="A0A210PJ73"/>